<sequence length="67" mass="7374">MDGLCYNNFVVEQKNFNGAPGWAPDKVHVRSEAHLHTRACLVVDYCATTGFYLLQHSGDPGALTYSS</sequence>
<evidence type="ECO:0000313" key="2">
    <source>
        <dbReference type="Proteomes" id="UP000604046"/>
    </source>
</evidence>
<accession>A0A812M732</accession>
<evidence type="ECO:0000313" key="1">
    <source>
        <dbReference type="EMBL" id="CAE7251601.1"/>
    </source>
</evidence>
<organism evidence="1 2">
    <name type="scientific">Symbiodinium natans</name>
    <dbReference type="NCBI Taxonomy" id="878477"/>
    <lineage>
        <taxon>Eukaryota</taxon>
        <taxon>Sar</taxon>
        <taxon>Alveolata</taxon>
        <taxon>Dinophyceae</taxon>
        <taxon>Suessiales</taxon>
        <taxon>Symbiodiniaceae</taxon>
        <taxon>Symbiodinium</taxon>
    </lineage>
</organism>
<dbReference type="Proteomes" id="UP000604046">
    <property type="component" value="Unassembled WGS sequence"/>
</dbReference>
<name>A0A812M732_9DINO</name>
<comment type="caution">
    <text evidence="1">The sequence shown here is derived from an EMBL/GenBank/DDBJ whole genome shotgun (WGS) entry which is preliminary data.</text>
</comment>
<gene>
    <name evidence="1" type="ORF">SNAT2548_LOCUS12490</name>
</gene>
<dbReference type="EMBL" id="CAJNDS010001202">
    <property type="protein sequence ID" value="CAE7251601.1"/>
    <property type="molecule type" value="Genomic_DNA"/>
</dbReference>
<reference evidence="1" key="1">
    <citation type="submission" date="2021-02" db="EMBL/GenBank/DDBJ databases">
        <authorList>
            <person name="Dougan E. K."/>
            <person name="Rhodes N."/>
            <person name="Thang M."/>
            <person name="Chan C."/>
        </authorList>
    </citation>
    <scope>NUCLEOTIDE SEQUENCE</scope>
</reference>
<dbReference type="AlphaFoldDB" id="A0A812M732"/>
<dbReference type="OrthoDB" id="10573822at2759"/>
<protein>
    <submittedName>
        <fullName evidence="1">Uncharacterized protein</fullName>
    </submittedName>
</protein>
<keyword evidence="2" id="KW-1185">Reference proteome</keyword>
<proteinExistence type="predicted"/>